<organism evidence="10 11">
    <name type="scientific">Branchiostoma belcheri</name>
    <name type="common">Amphioxus</name>
    <dbReference type="NCBI Taxonomy" id="7741"/>
    <lineage>
        <taxon>Eukaryota</taxon>
        <taxon>Metazoa</taxon>
        <taxon>Chordata</taxon>
        <taxon>Cephalochordata</taxon>
        <taxon>Leptocardii</taxon>
        <taxon>Amphioxiformes</taxon>
        <taxon>Branchiostomatidae</taxon>
        <taxon>Branchiostoma</taxon>
    </lineage>
</organism>
<dbReference type="PRINTS" id="PR00389">
    <property type="entry name" value="PHPHLIPASEA2"/>
</dbReference>
<evidence type="ECO:0000256" key="3">
    <source>
        <dbReference type="ARBA" id="ARBA00023157"/>
    </source>
</evidence>
<comment type="subcellular location">
    <subcellularLocation>
        <location evidence="1 8">Secreted</location>
    </subcellularLocation>
</comment>
<evidence type="ECO:0000256" key="5">
    <source>
        <dbReference type="PIRSR" id="PIRSR601211-2"/>
    </source>
</evidence>
<keyword evidence="8" id="KW-0443">Lipid metabolism</keyword>
<evidence type="ECO:0000256" key="1">
    <source>
        <dbReference type="ARBA" id="ARBA00004613"/>
    </source>
</evidence>
<evidence type="ECO:0000256" key="6">
    <source>
        <dbReference type="PIRSR" id="PIRSR601211-3"/>
    </source>
</evidence>
<dbReference type="InterPro" id="IPR033113">
    <property type="entry name" value="PLA2_histidine"/>
</dbReference>
<feature type="binding site" evidence="5">
    <location>
        <position position="53"/>
    </location>
    <ligand>
        <name>Ca(2+)</name>
        <dbReference type="ChEBI" id="CHEBI:29108"/>
    </ligand>
</feature>
<dbReference type="GO" id="GO:0005576">
    <property type="term" value="C:extracellular region"/>
    <property type="evidence" value="ECO:0007669"/>
    <property type="project" value="UniProtKB-SubCell"/>
</dbReference>
<evidence type="ECO:0000313" key="11">
    <source>
        <dbReference type="RefSeq" id="XP_019630525.1"/>
    </source>
</evidence>
<dbReference type="GO" id="GO:0005543">
    <property type="term" value="F:phospholipid binding"/>
    <property type="evidence" value="ECO:0007669"/>
    <property type="project" value="TreeGrafter"/>
</dbReference>
<evidence type="ECO:0000313" key="10">
    <source>
        <dbReference type="Proteomes" id="UP000515135"/>
    </source>
</evidence>
<feature type="binding site" evidence="5">
    <location>
        <position position="57"/>
    </location>
    <ligand>
        <name>Ca(2+)</name>
        <dbReference type="ChEBI" id="CHEBI:29108"/>
    </ligand>
</feature>
<feature type="binding site" evidence="5">
    <location>
        <position position="74"/>
    </location>
    <ligand>
        <name>Ca(2+)</name>
        <dbReference type="ChEBI" id="CHEBI:29108"/>
    </ligand>
</feature>
<dbReference type="PROSITE" id="PS00119">
    <property type="entry name" value="PA2_ASP"/>
    <property type="match status" value="1"/>
</dbReference>
<comment type="catalytic activity">
    <reaction evidence="8">
        <text>a 1,2-diacyl-sn-glycero-3-phosphocholine + H2O = a 1-acyl-sn-glycero-3-phosphocholine + a fatty acid + H(+)</text>
        <dbReference type="Rhea" id="RHEA:15801"/>
        <dbReference type="ChEBI" id="CHEBI:15377"/>
        <dbReference type="ChEBI" id="CHEBI:15378"/>
        <dbReference type="ChEBI" id="CHEBI:28868"/>
        <dbReference type="ChEBI" id="CHEBI:57643"/>
        <dbReference type="ChEBI" id="CHEBI:58168"/>
        <dbReference type="EC" id="3.1.1.4"/>
    </reaction>
</comment>
<feature type="domain" description="Phospholipase A2-like central" evidence="9">
    <location>
        <begin position="28"/>
        <end position="138"/>
    </location>
</feature>
<dbReference type="GO" id="GO:0006644">
    <property type="term" value="P:phospholipid metabolic process"/>
    <property type="evidence" value="ECO:0007669"/>
    <property type="project" value="InterPro"/>
</dbReference>
<dbReference type="GO" id="GO:0005509">
    <property type="term" value="F:calcium ion binding"/>
    <property type="evidence" value="ECO:0007669"/>
    <property type="project" value="InterPro"/>
</dbReference>
<dbReference type="GO" id="GO:0016042">
    <property type="term" value="P:lipid catabolic process"/>
    <property type="evidence" value="ECO:0007669"/>
    <property type="project" value="InterPro"/>
</dbReference>
<evidence type="ECO:0000256" key="4">
    <source>
        <dbReference type="PIRSR" id="PIRSR601211-1"/>
    </source>
</evidence>
<keyword evidence="10" id="KW-1185">Reference proteome</keyword>
<evidence type="ECO:0000259" key="9">
    <source>
        <dbReference type="SMART" id="SM00085"/>
    </source>
</evidence>
<dbReference type="InterPro" id="IPR016090">
    <property type="entry name" value="PLA2-like_dom"/>
</dbReference>
<dbReference type="InterPro" id="IPR001211">
    <property type="entry name" value="PLA2"/>
</dbReference>
<keyword evidence="5" id="KW-0479">Metal-binding</keyword>
<dbReference type="GO" id="GO:0047498">
    <property type="term" value="F:calcium-dependent phospholipase A2 activity"/>
    <property type="evidence" value="ECO:0007669"/>
    <property type="project" value="TreeGrafter"/>
</dbReference>
<comment type="similarity">
    <text evidence="7">Belongs to the phospholipase A2 family.</text>
</comment>
<feature type="disulfide bond" evidence="6">
    <location>
        <begin position="106"/>
        <end position="118"/>
    </location>
</feature>
<dbReference type="InterPro" id="IPR033112">
    <property type="entry name" value="PLA2_Asp_AS"/>
</dbReference>
<keyword evidence="5 8" id="KW-0106">Calcium</keyword>
<feature type="disulfide bond" evidence="6">
    <location>
        <begin position="54"/>
        <end position="70"/>
    </location>
</feature>
<keyword evidence="8" id="KW-0732">Signal</keyword>
<feature type="chain" id="PRO_5028524216" description="Phospholipase A2" evidence="8">
    <location>
        <begin position="24"/>
        <end position="139"/>
    </location>
</feature>
<feature type="disulfide bond" evidence="6">
    <location>
        <begin position="69"/>
        <end position="127"/>
    </location>
</feature>
<evidence type="ECO:0000256" key="8">
    <source>
        <dbReference type="RuleBase" id="RU361236"/>
    </source>
</evidence>
<dbReference type="InterPro" id="IPR036444">
    <property type="entry name" value="PLipase_A2_dom_sf"/>
</dbReference>
<feature type="active site" evidence="4">
    <location>
        <position position="73"/>
    </location>
</feature>
<feature type="disulfide bond" evidence="6">
    <location>
        <begin position="76"/>
        <end position="120"/>
    </location>
</feature>
<dbReference type="Pfam" id="PF00068">
    <property type="entry name" value="Phospholip_A2_1"/>
    <property type="match status" value="1"/>
</dbReference>
<protein>
    <recommendedName>
        <fullName evidence="8">Phospholipase A2</fullName>
        <ecNumber evidence="8">3.1.1.4</ecNumber>
    </recommendedName>
</protein>
<dbReference type="KEGG" id="bbel:109474620"/>
<name>A0A6P4YM17_BRABE</name>
<dbReference type="SUPFAM" id="SSF48619">
    <property type="entry name" value="Phospholipase A2, PLA2"/>
    <property type="match status" value="1"/>
</dbReference>
<dbReference type="Gene3D" id="1.20.90.10">
    <property type="entry name" value="Phospholipase A2 domain"/>
    <property type="match status" value="1"/>
</dbReference>
<gene>
    <name evidence="11" type="primary">LOC109474620</name>
</gene>
<dbReference type="AlphaFoldDB" id="A0A6P4YM17"/>
<dbReference type="PANTHER" id="PTHR11716">
    <property type="entry name" value="PHOSPHOLIPASE A2 FAMILY MEMBER"/>
    <property type="match status" value="1"/>
</dbReference>
<dbReference type="RefSeq" id="XP_019630525.1">
    <property type="nucleotide sequence ID" value="XM_019774966.1"/>
</dbReference>
<evidence type="ECO:0000256" key="7">
    <source>
        <dbReference type="RuleBase" id="RU003654"/>
    </source>
</evidence>
<keyword evidence="2 8" id="KW-0964">Secreted</keyword>
<evidence type="ECO:0000256" key="2">
    <source>
        <dbReference type="ARBA" id="ARBA00022525"/>
    </source>
</evidence>
<dbReference type="GeneID" id="109474620"/>
<dbReference type="CDD" id="cd00125">
    <property type="entry name" value="PLA2c"/>
    <property type="match status" value="1"/>
</dbReference>
<dbReference type="GO" id="GO:0050482">
    <property type="term" value="P:arachidonate secretion"/>
    <property type="evidence" value="ECO:0007669"/>
    <property type="project" value="InterPro"/>
</dbReference>
<comment type="cofactor">
    <cofactor evidence="5">
        <name>Ca(2+)</name>
        <dbReference type="ChEBI" id="CHEBI:29108"/>
    </cofactor>
    <text evidence="5">Binds 1 Ca(2+) ion per subunit.</text>
</comment>
<proteinExistence type="inferred from homology"/>
<dbReference type="OrthoDB" id="5839847at2759"/>
<keyword evidence="3 6" id="KW-1015">Disulfide bond</keyword>
<dbReference type="PROSITE" id="PS00118">
    <property type="entry name" value="PA2_HIS"/>
    <property type="match status" value="1"/>
</dbReference>
<dbReference type="EC" id="3.1.1.4" evidence="8"/>
<feature type="active site" evidence="4">
    <location>
        <position position="121"/>
    </location>
</feature>
<dbReference type="PANTHER" id="PTHR11716:SF100">
    <property type="entry name" value="PHOSPHOLIPASE A2"/>
    <property type="match status" value="1"/>
</dbReference>
<feature type="binding site" evidence="5">
    <location>
        <position position="55"/>
    </location>
    <ligand>
        <name>Ca(2+)</name>
        <dbReference type="ChEBI" id="CHEBI:29108"/>
    </ligand>
</feature>
<feature type="signal peptide" evidence="8">
    <location>
        <begin position="1"/>
        <end position="23"/>
    </location>
</feature>
<dbReference type="SMART" id="SM00085">
    <property type="entry name" value="PA2c"/>
    <property type="match status" value="1"/>
</dbReference>
<sequence>MKVTVATVAVVLLVGLGFEGTAGKAVRSVLQFGVMISHVTGRSAFDYLEYGCYCGIGGSGTPIDDIDRCCEVHDACYTVVDPNDGLGMAHLVNYHWTPEDGGLATCDDDFGTVARDACECDREAAYCFNRYPYPGRQPC</sequence>
<reference evidence="11" key="1">
    <citation type="submission" date="2025-08" db="UniProtKB">
        <authorList>
            <consortium name="RefSeq"/>
        </authorList>
    </citation>
    <scope>IDENTIFICATION</scope>
    <source>
        <tissue evidence="11">Gonad</tissue>
    </source>
</reference>
<dbReference type="FunFam" id="1.20.90.10:FF:000016">
    <property type="entry name" value="Phospholipase A(2)"/>
    <property type="match status" value="1"/>
</dbReference>
<keyword evidence="8" id="KW-0378">Hydrolase</keyword>
<dbReference type="Proteomes" id="UP000515135">
    <property type="component" value="Unplaced"/>
</dbReference>
<accession>A0A6P4YM17</accession>